<dbReference type="InterPro" id="IPR016177">
    <property type="entry name" value="DNA-bd_dom_sf"/>
</dbReference>
<evidence type="ECO:0000256" key="4">
    <source>
        <dbReference type="ARBA" id="ARBA00023015"/>
    </source>
</evidence>
<protein>
    <recommendedName>
        <fullName evidence="10">AP2/ERF domain-containing protein</fullName>
    </recommendedName>
</protein>
<dbReference type="Pfam" id="PF00931">
    <property type="entry name" value="NB-ARC"/>
    <property type="match status" value="1"/>
</dbReference>
<gene>
    <name evidence="11" type="ORF">EJB05_37489</name>
</gene>
<dbReference type="GO" id="GO:0006952">
    <property type="term" value="P:defense response"/>
    <property type="evidence" value="ECO:0007669"/>
    <property type="project" value="UniProtKB-KW"/>
</dbReference>
<comment type="caution">
    <text evidence="11">The sequence shown here is derived from an EMBL/GenBank/DDBJ whole genome shotgun (WGS) entry which is preliminary data.</text>
</comment>
<dbReference type="InterPro" id="IPR032675">
    <property type="entry name" value="LRR_dom_sf"/>
</dbReference>
<dbReference type="Gene3D" id="3.30.730.10">
    <property type="entry name" value="AP2/ERF domain"/>
    <property type="match status" value="2"/>
</dbReference>
<dbReference type="Proteomes" id="UP000324897">
    <property type="component" value="Unassembled WGS sequence"/>
</dbReference>
<keyword evidence="4" id="KW-0805">Transcription regulation</keyword>
<dbReference type="PROSITE" id="PS51032">
    <property type="entry name" value="AP2_ERF"/>
    <property type="match status" value="2"/>
</dbReference>
<dbReference type="CDD" id="cd00018">
    <property type="entry name" value="AP2"/>
    <property type="match status" value="2"/>
</dbReference>
<feature type="domain" description="AP2/ERF" evidence="10">
    <location>
        <begin position="86"/>
        <end position="145"/>
    </location>
</feature>
<evidence type="ECO:0000313" key="11">
    <source>
        <dbReference type="EMBL" id="TVU14044.1"/>
    </source>
</evidence>
<comment type="similarity">
    <text evidence="8">Belongs to the AP2/ERF transcription factor family. AP2 subfamily.</text>
</comment>
<dbReference type="InterPro" id="IPR058922">
    <property type="entry name" value="WHD_DRP"/>
</dbReference>
<dbReference type="Pfam" id="PF23559">
    <property type="entry name" value="WHD_DRP"/>
    <property type="match status" value="1"/>
</dbReference>
<dbReference type="InterPro" id="IPR036955">
    <property type="entry name" value="AP2/ERF_dom_sf"/>
</dbReference>
<sequence>MSDLNDSLAAGSTPPSPRADDSGVWSSSAAALFDIHKDTAASWLNCVPTAPPPTVGNVAPVGSSAVAAAAVPSKMSRRGPRPRSSQYRGVTFYRRTGRWESRICSPPIATGRQILYYLFGFLTNLSAYDRAAIKFRGVEADINFRLEDYEEDMKQMGNLNKEEFVHLLRRQSTGIAGGSSKYRGVTLHKCGRWEARMGQLIGNKYVYLGQFDTEEEAARAYDRAAIRCNGKDAVTNFDRSMYAEELEQTSAATGGDEHNLDLSLGSSAGNKRKRLDDGGEETSDQSVLMTFTSHDSTAASLRSASDSGLCSSDLTTEEHMFDKVVTPPSDVGKLNRLAVNENAQRVIEESSHETDAMLPLLPQWFTEDDWFAEDDFSDQGLECFDSQASDGVERPQVRKQNWTHGNVSTDELGKAAGKRLRGFCEPVTWRKLTKCLKVVMFVATIQIQVGIRGRQIRRHYSTHGRASTDELGISEGTGFGFFCKPETCLEDKESDAAEVTKLAVCKLIGRNDIKQMIMEKILSEEMVRSNYTVICINAGRGHGKTSLLRILYNDQQLMDAFDKRIWIHMSDKLDILMLFRRIVEFTMNHHCSITNLGYLHGMVKEEMTDKKVYDALGTDIQRNPDLMMVAKRLISMFGDNPLNLKAIGGLLCHTDSISLQSDTFEEVPLQLCHDVLPIHLKKCLAICSLFPEGYIFDRHHIILLWISNGCIIPVEGCELEDVGAKYFNDLLCRSFFQHSPFHNDKDEKFVMHELIYKVVESVSRYRYFKSEDLMNSVPGNILHLSLVSSQMQTVQLMPRTEKLRDLQTFLVVQPEGQQYKISVPTLNLVGLDDFFLKFLSLETLDLSHTDTEDLPGSIVILRNLKYLSLNNTSIRALPPELCSLGNMHILKAKDCRFLTFLPGDSKKLLKLRHLDVTKEQGYVHLPHGIGQLTELRTLPIFHATSDSSHCCITELGNLQNLRGCLRLSGLSSVKTGSKAQKVDLKSKQHLEDLTLQWQYGSEDIDDDDDEVENVAEQVLEGLQPHGNLQELAIRGYEGSAFPSWMQTPSSLPSLVSLTLDGCCNCTQFPAIDQLPSLKFLSIRKMYYVQQLSSDINGAGGTKFPSLELLNLWEMYGLEELFEASEGDCPRLRKICISRCPDLKRLPSLPSVNELVLHCGLQLPDIPELGSLASLKIESFHGVKSFSLTPAMPVLKKLRSSVGELDWKTRRNWKLLCKEDNCEKMDRCSIFGWRSRGLANPRIETGNAKTIDDDSTAGREERASSSHRITGFSSLPSRRDGRAAPPPPVTASPAPAARIDAGGQRVAVAQEGSASSCAGERRAKQLQSPGPVHIHDDHAQAQPRHSGLPSNFPSSSPSAFPSSSAVVAASRLPSTRCATWPGGRGLDAPQAPASLHTARPCEPVTDPTRRTPRRDLVVARHEVGPFGDGLRLARAVAKGIRDAGRWFSAEML</sequence>
<dbReference type="Pfam" id="PF25019">
    <property type="entry name" value="LRR_R13L1-DRL21"/>
    <property type="match status" value="1"/>
</dbReference>
<proteinExistence type="inferred from homology"/>
<dbReference type="EMBL" id="RWGY01000031">
    <property type="protein sequence ID" value="TVU14044.1"/>
    <property type="molecule type" value="Genomic_DNA"/>
</dbReference>
<reference evidence="11 12" key="1">
    <citation type="journal article" date="2019" name="Sci. Rep.">
        <title>A high-quality genome of Eragrostis curvula grass provides insights into Poaceae evolution and supports new strategies to enhance forage quality.</title>
        <authorList>
            <person name="Carballo J."/>
            <person name="Santos B.A.C.M."/>
            <person name="Zappacosta D."/>
            <person name="Garbus I."/>
            <person name="Selva J.P."/>
            <person name="Gallo C.A."/>
            <person name="Diaz A."/>
            <person name="Albertini E."/>
            <person name="Caccamo M."/>
            <person name="Echenique V."/>
        </authorList>
    </citation>
    <scope>NUCLEOTIDE SEQUENCE [LARGE SCALE GENOMIC DNA]</scope>
    <source>
        <strain evidence="12">cv. Victoria</strain>
        <tissue evidence="11">Leaf</tissue>
    </source>
</reference>
<dbReference type="Gene3D" id="1.10.10.10">
    <property type="entry name" value="Winged helix-like DNA-binding domain superfamily/Winged helix DNA-binding domain"/>
    <property type="match status" value="1"/>
</dbReference>
<keyword evidence="7" id="KW-0539">Nucleus</keyword>
<dbReference type="GO" id="GO:0003677">
    <property type="term" value="F:DNA binding"/>
    <property type="evidence" value="ECO:0007669"/>
    <property type="project" value="UniProtKB-KW"/>
</dbReference>
<evidence type="ECO:0000256" key="9">
    <source>
        <dbReference type="SAM" id="MobiDB-lite"/>
    </source>
</evidence>
<keyword evidence="3" id="KW-0611">Plant defense</keyword>
<dbReference type="SUPFAM" id="SSF52540">
    <property type="entry name" value="P-loop containing nucleoside triphosphate hydrolases"/>
    <property type="match status" value="1"/>
</dbReference>
<evidence type="ECO:0000256" key="1">
    <source>
        <dbReference type="ARBA" id="ARBA00004123"/>
    </source>
</evidence>
<dbReference type="FunFam" id="3.30.730.10:FF:000002">
    <property type="entry name" value="AP2-like ethylene-responsive transcription factor"/>
    <property type="match status" value="1"/>
</dbReference>
<feature type="domain" description="AP2/ERF" evidence="10">
    <location>
        <begin position="181"/>
        <end position="238"/>
    </location>
</feature>
<dbReference type="InterPro" id="IPR036388">
    <property type="entry name" value="WH-like_DNA-bd_sf"/>
</dbReference>
<dbReference type="PROSITE" id="PS50096">
    <property type="entry name" value="IQ"/>
    <property type="match status" value="1"/>
</dbReference>
<evidence type="ECO:0000256" key="5">
    <source>
        <dbReference type="ARBA" id="ARBA00023125"/>
    </source>
</evidence>
<dbReference type="PANTHER" id="PTHR32467">
    <property type="entry name" value="AP2-LIKE ETHYLENE-RESPONSIVE TRANSCRIPTION FACTOR"/>
    <property type="match status" value="1"/>
</dbReference>
<feature type="compositionally biased region" description="Polar residues" evidence="9">
    <location>
        <begin position="1265"/>
        <end position="1275"/>
    </location>
</feature>
<dbReference type="InterPro" id="IPR002182">
    <property type="entry name" value="NB-ARC"/>
</dbReference>
<evidence type="ECO:0000256" key="6">
    <source>
        <dbReference type="ARBA" id="ARBA00023163"/>
    </source>
</evidence>
<comment type="subcellular location">
    <subcellularLocation>
        <location evidence="1">Nucleus</location>
    </subcellularLocation>
</comment>
<feature type="compositionally biased region" description="Basic and acidic residues" evidence="9">
    <location>
        <begin position="1249"/>
        <end position="1263"/>
    </location>
</feature>
<keyword evidence="6" id="KW-0804">Transcription</keyword>
<keyword evidence="2" id="KW-0677">Repeat</keyword>
<evidence type="ECO:0000256" key="2">
    <source>
        <dbReference type="ARBA" id="ARBA00022737"/>
    </source>
</evidence>
<dbReference type="Gramene" id="TVU14044">
    <property type="protein sequence ID" value="TVU14044"/>
    <property type="gene ID" value="EJB05_37489"/>
</dbReference>
<feature type="non-terminal residue" evidence="11">
    <location>
        <position position="1"/>
    </location>
</feature>
<dbReference type="Pfam" id="PF00847">
    <property type="entry name" value="AP2"/>
    <property type="match status" value="1"/>
</dbReference>
<dbReference type="GO" id="GO:0043531">
    <property type="term" value="F:ADP binding"/>
    <property type="evidence" value="ECO:0007669"/>
    <property type="project" value="InterPro"/>
</dbReference>
<name>A0A5J9TRR7_9POAL</name>
<dbReference type="InterPro" id="IPR001471">
    <property type="entry name" value="AP2/ERF_dom"/>
</dbReference>
<evidence type="ECO:0000259" key="10">
    <source>
        <dbReference type="PROSITE" id="PS51032"/>
    </source>
</evidence>
<dbReference type="SUPFAM" id="SSF52058">
    <property type="entry name" value="L domain-like"/>
    <property type="match status" value="1"/>
</dbReference>
<dbReference type="PANTHER" id="PTHR32467:SF142">
    <property type="entry name" value="FLORAL HOMEOTIC PROTEIN APETALA 2"/>
    <property type="match status" value="1"/>
</dbReference>
<dbReference type="SUPFAM" id="SSF54171">
    <property type="entry name" value="DNA-binding domain"/>
    <property type="match status" value="1"/>
</dbReference>
<dbReference type="InterPro" id="IPR056789">
    <property type="entry name" value="LRR_R13L1-DRL21"/>
</dbReference>
<feature type="region of interest" description="Disordered" evidence="9">
    <location>
        <begin position="1"/>
        <end position="23"/>
    </location>
</feature>
<organism evidence="11 12">
    <name type="scientific">Eragrostis curvula</name>
    <name type="common">weeping love grass</name>
    <dbReference type="NCBI Taxonomy" id="38414"/>
    <lineage>
        <taxon>Eukaryota</taxon>
        <taxon>Viridiplantae</taxon>
        <taxon>Streptophyta</taxon>
        <taxon>Embryophyta</taxon>
        <taxon>Tracheophyta</taxon>
        <taxon>Spermatophyta</taxon>
        <taxon>Magnoliopsida</taxon>
        <taxon>Liliopsida</taxon>
        <taxon>Poales</taxon>
        <taxon>Poaceae</taxon>
        <taxon>PACMAD clade</taxon>
        <taxon>Chloridoideae</taxon>
        <taxon>Eragrostideae</taxon>
        <taxon>Eragrostidinae</taxon>
        <taxon>Eragrostis</taxon>
    </lineage>
</organism>
<feature type="compositionally biased region" description="Low complexity" evidence="9">
    <location>
        <begin position="1348"/>
        <end position="1361"/>
    </location>
</feature>
<dbReference type="GO" id="GO:0005634">
    <property type="term" value="C:nucleus"/>
    <property type="evidence" value="ECO:0007669"/>
    <property type="project" value="UniProtKB-SubCell"/>
</dbReference>
<feature type="region of interest" description="Disordered" evidence="9">
    <location>
        <begin position="247"/>
        <end position="284"/>
    </location>
</feature>
<dbReference type="GO" id="GO:0003700">
    <property type="term" value="F:DNA-binding transcription factor activity"/>
    <property type="evidence" value="ECO:0007669"/>
    <property type="project" value="InterPro"/>
</dbReference>
<dbReference type="Gene3D" id="3.80.10.10">
    <property type="entry name" value="Ribonuclease Inhibitor"/>
    <property type="match status" value="2"/>
</dbReference>
<evidence type="ECO:0000256" key="3">
    <source>
        <dbReference type="ARBA" id="ARBA00022821"/>
    </source>
</evidence>
<evidence type="ECO:0000256" key="7">
    <source>
        <dbReference type="ARBA" id="ARBA00023242"/>
    </source>
</evidence>
<keyword evidence="5" id="KW-0238">DNA-binding</keyword>
<dbReference type="OrthoDB" id="637885at2759"/>
<evidence type="ECO:0000313" key="12">
    <source>
        <dbReference type="Proteomes" id="UP000324897"/>
    </source>
</evidence>
<evidence type="ECO:0000256" key="8">
    <source>
        <dbReference type="ARBA" id="ARBA00037973"/>
    </source>
</evidence>
<keyword evidence="12" id="KW-1185">Reference proteome</keyword>
<dbReference type="InterPro" id="IPR027417">
    <property type="entry name" value="P-loop_NTPase"/>
</dbReference>
<dbReference type="Gene3D" id="3.40.50.300">
    <property type="entry name" value="P-loop containing nucleotide triphosphate hydrolases"/>
    <property type="match status" value="1"/>
</dbReference>
<feature type="region of interest" description="Disordered" evidence="9">
    <location>
        <begin position="1243"/>
        <end position="1361"/>
    </location>
</feature>
<dbReference type="SMART" id="SM00380">
    <property type="entry name" value="AP2"/>
    <property type="match status" value="2"/>
</dbReference>
<accession>A0A5J9TRR7</accession>